<dbReference type="AlphaFoldDB" id="A0A811Q1B0"/>
<evidence type="ECO:0000313" key="2">
    <source>
        <dbReference type="EMBL" id="CAD6251948.1"/>
    </source>
</evidence>
<accession>A0A811Q1B0</accession>
<dbReference type="EMBL" id="CAJGYO010000008">
    <property type="protein sequence ID" value="CAD6251948.1"/>
    <property type="molecule type" value="Genomic_DNA"/>
</dbReference>
<dbReference type="Proteomes" id="UP000604825">
    <property type="component" value="Unassembled WGS sequence"/>
</dbReference>
<comment type="caution">
    <text evidence="2">The sequence shown here is derived from an EMBL/GenBank/DDBJ whole genome shotgun (WGS) entry which is preliminary data.</text>
</comment>
<sequence length="101" mass="11691">MSTEWGKRLPELAKRLEDILYRTFPNKNDYYNMMKGPIEPQLEFAIKTLVDQHQQYQQNLQLPTQTPSSSSSNQWHGDSTCQALKSEYVGKMGMTYGSAQR</sequence>
<dbReference type="OrthoDB" id="692477at2759"/>
<protein>
    <submittedName>
        <fullName evidence="2">Uncharacterized protein</fullName>
    </submittedName>
</protein>
<evidence type="ECO:0000313" key="3">
    <source>
        <dbReference type="Proteomes" id="UP000604825"/>
    </source>
</evidence>
<name>A0A811Q1B0_9POAL</name>
<organism evidence="2 3">
    <name type="scientific">Miscanthus lutarioriparius</name>
    <dbReference type="NCBI Taxonomy" id="422564"/>
    <lineage>
        <taxon>Eukaryota</taxon>
        <taxon>Viridiplantae</taxon>
        <taxon>Streptophyta</taxon>
        <taxon>Embryophyta</taxon>
        <taxon>Tracheophyta</taxon>
        <taxon>Spermatophyta</taxon>
        <taxon>Magnoliopsida</taxon>
        <taxon>Liliopsida</taxon>
        <taxon>Poales</taxon>
        <taxon>Poaceae</taxon>
        <taxon>PACMAD clade</taxon>
        <taxon>Panicoideae</taxon>
        <taxon>Andropogonodae</taxon>
        <taxon>Andropogoneae</taxon>
        <taxon>Saccharinae</taxon>
        <taxon>Miscanthus</taxon>
    </lineage>
</organism>
<evidence type="ECO:0000256" key="1">
    <source>
        <dbReference type="SAM" id="MobiDB-lite"/>
    </source>
</evidence>
<keyword evidence="3" id="KW-1185">Reference proteome</keyword>
<feature type="region of interest" description="Disordered" evidence="1">
    <location>
        <begin position="57"/>
        <end position="78"/>
    </location>
</feature>
<gene>
    <name evidence="2" type="ORF">NCGR_LOCUS35680</name>
</gene>
<reference evidence="2" key="1">
    <citation type="submission" date="2020-10" db="EMBL/GenBank/DDBJ databases">
        <authorList>
            <person name="Han B."/>
            <person name="Lu T."/>
            <person name="Zhao Q."/>
            <person name="Huang X."/>
            <person name="Zhao Y."/>
        </authorList>
    </citation>
    <scope>NUCLEOTIDE SEQUENCE</scope>
</reference>
<feature type="compositionally biased region" description="Low complexity" evidence="1">
    <location>
        <begin position="57"/>
        <end position="72"/>
    </location>
</feature>
<proteinExistence type="predicted"/>